<dbReference type="Proteomes" id="UP000013209">
    <property type="component" value="Unassembled WGS sequence"/>
</dbReference>
<dbReference type="eggNOG" id="ENOG50302GF">
    <property type="taxonomic scope" value="Bacteria"/>
</dbReference>
<comment type="caution">
    <text evidence="2">The sequence shown here is derived from an EMBL/GenBank/DDBJ whole genome shotgun (WGS) entry which is preliminary data.</text>
</comment>
<sequence>MSKQVQILLSRPLTVNLGTNEHGQAITVKLNPGLQLVDQEVADNWFVKAHCQELTQEDVENGELQKQVEELQGDLQALQEQSDEAAKTIEKLKGDVQDKDKEISDLNIQLNKAQQEQSQKDAETIQNLNNEIGLRDTEISSLKTKLAKAEKTIADAKAKDKEQPKEA</sequence>
<dbReference type="Gene3D" id="1.10.287.1490">
    <property type="match status" value="1"/>
</dbReference>
<dbReference type="PATRIC" id="fig|1144672.3.peg.2510"/>
<dbReference type="AlphaFoldDB" id="N8WA78"/>
<dbReference type="STRING" id="1144672.F966_02617"/>
<feature type="coiled-coil region" evidence="1">
    <location>
        <begin position="54"/>
        <end position="159"/>
    </location>
</feature>
<reference evidence="2 3" key="1">
    <citation type="submission" date="2013-02" db="EMBL/GenBank/DDBJ databases">
        <title>The Genome Sequence of Acinetobacter sp. CIP 56.2.</title>
        <authorList>
            <consortium name="The Broad Institute Genome Sequencing Platform"/>
            <consortium name="The Broad Institute Genome Sequencing Center for Infectious Disease"/>
            <person name="Cerqueira G."/>
            <person name="Feldgarden M."/>
            <person name="Courvalin P."/>
            <person name="Perichon B."/>
            <person name="Grillot-Courvalin C."/>
            <person name="Clermont D."/>
            <person name="Rocha E."/>
            <person name="Yoon E.-J."/>
            <person name="Nemec A."/>
            <person name="Walker B."/>
            <person name="Young S.K."/>
            <person name="Zeng Q."/>
            <person name="Gargeya S."/>
            <person name="Fitzgerald M."/>
            <person name="Haas B."/>
            <person name="Abouelleil A."/>
            <person name="Alvarado L."/>
            <person name="Arachchi H.M."/>
            <person name="Berlin A.M."/>
            <person name="Chapman S.B."/>
            <person name="Dewar J."/>
            <person name="Goldberg J."/>
            <person name="Griggs A."/>
            <person name="Gujja S."/>
            <person name="Hansen M."/>
            <person name="Howarth C."/>
            <person name="Imamovic A."/>
            <person name="Larimer J."/>
            <person name="McCowan C."/>
            <person name="Murphy C."/>
            <person name="Neiman D."/>
            <person name="Pearson M."/>
            <person name="Priest M."/>
            <person name="Roberts A."/>
            <person name="Saif S."/>
            <person name="Shea T."/>
            <person name="Sisk P."/>
            <person name="Sykes S."/>
            <person name="Wortman J."/>
            <person name="Nusbaum C."/>
            <person name="Birren B."/>
        </authorList>
    </citation>
    <scope>NUCLEOTIDE SEQUENCE [LARGE SCALE GENOMIC DNA]</scope>
    <source>
        <strain evidence="2 3">CIP 56.2</strain>
    </source>
</reference>
<proteinExistence type="predicted"/>
<dbReference type="HOGENOM" id="CLU_149117_0_0_6"/>
<gene>
    <name evidence="2" type="ORF">F966_02617</name>
</gene>
<keyword evidence="1" id="KW-0175">Coiled coil</keyword>
<organism evidence="2 3">
    <name type="scientific">Acinetobacter higginsii</name>
    <dbReference type="NCBI Taxonomy" id="70347"/>
    <lineage>
        <taxon>Bacteria</taxon>
        <taxon>Pseudomonadati</taxon>
        <taxon>Pseudomonadota</taxon>
        <taxon>Gammaproteobacteria</taxon>
        <taxon>Moraxellales</taxon>
        <taxon>Moraxellaceae</taxon>
        <taxon>Acinetobacter</taxon>
    </lineage>
</organism>
<protein>
    <submittedName>
        <fullName evidence="2">Uncharacterized protein</fullName>
    </submittedName>
</protein>
<evidence type="ECO:0000313" key="3">
    <source>
        <dbReference type="Proteomes" id="UP000013209"/>
    </source>
</evidence>
<accession>N8WA78</accession>
<dbReference type="RefSeq" id="WP_004805819.1">
    <property type="nucleotide sequence ID" value="NZ_KB849440.1"/>
</dbReference>
<evidence type="ECO:0000313" key="2">
    <source>
        <dbReference type="EMBL" id="ENV08972.1"/>
    </source>
</evidence>
<dbReference type="EMBL" id="APPH01000010">
    <property type="protein sequence ID" value="ENV08972.1"/>
    <property type="molecule type" value="Genomic_DNA"/>
</dbReference>
<name>N8WA78_9GAMM</name>
<evidence type="ECO:0000256" key="1">
    <source>
        <dbReference type="SAM" id="Coils"/>
    </source>
</evidence>